<keyword evidence="4" id="KW-1133">Transmembrane helix</keyword>
<dbReference type="GO" id="GO:0005886">
    <property type="term" value="C:plasma membrane"/>
    <property type="evidence" value="ECO:0007669"/>
    <property type="project" value="TreeGrafter"/>
</dbReference>
<dbReference type="Pfam" id="PF05949">
    <property type="entry name" value="DUF881"/>
    <property type="match status" value="1"/>
</dbReference>
<gene>
    <name evidence="5" type="ORF">PG2003B_0802</name>
</gene>
<feature type="compositionally biased region" description="Basic residues" evidence="3">
    <location>
        <begin position="53"/>
        <end position="67"/>
    </location>
</feature>
<comment type="similarity">
    <text evidence="1">Belongs to the UPF0749 family.</text>
</comment>
<keyword evidence="4" id="KW-0472">Membrane</keyword>
<dbReference type="RefSeq" id="WP_129966796.1">
    <property type="nucleotide sequence ID" value="NZ_RYUW01000011.1"/>
</dbReference>
<feature type="compositionally biased region" description="Basic and acidic residues" evidence="3">
    <location>
        <begin position="1"/>
        <end position="41"/>
    </location>
</feature>
<keyword evidence="4" id="KW-0812">Transmembrane</keyword>
<feature type="region of interest" description="Disordered" evidence="3">
    <location>
        <begin position="1"/>
        <end position="73"/>
    </location>
</feature>
<dbReference type="Gene3D" id="3.30.70.1880">
    <property type="entry name" value="Protein of unknown function DUF881"/>
    <property type="match status" value="1"/>
</dbReference>
<name>A0A4Q5ARV7_9BIFI</name>
<reference evidence="5 6" key="1">
    <citation type="submission" date="2018-12" db="EMBL/GenBank/DDBJ databases">
        <title>Unveiling genomic diversity among members of the Bifidobacterium pseudolongum species, a widely distributed gut commensal of the animal kingdom.</title>
        <authorList>
            <person name="Lugli G.A."/>
            <person name="Duranti S."/>
            <person name="Albert K."/>
            <person name="Mancabelli L."/>
            <person name="Napoli S."/>
            <person name="Viappiani A."/>
            <person name="Anzalone R."/>
            <person name="Longhi G."/>
            <person name="Milani C."/>
            <person name="Turroni F."/>
            <person name="Alessandri G."/>
            <person name="Sela D.A."/>
            <person name="Van Sinderen D."/>
            <person name="Ventura M."/>
        </authorList>
    </citation>
    <scope>NUCLEOTIDE SEQUENCE [LARGE SCALE GENOMIC DNA]</scope>
    <source>
        <strain evidence="5 6">2003B</strain>
    </source>
</reference>
<evidence type="ECO:0000313" key="6">
    <source>
        <dbReference type="Proteomes" id="UP000292382"/>
    </source>
</evidence>
<evidence type="ECO:0000256" key="3">
    <source>
        <dbReference type="SAM" id="MobiDB-lite"/>
    </source>
</evidence>
<dbReference type="EMBL" id="RYUW01000011">
    <property type="protein sequence ID" value="RYQ36849.1"/>
    <property type="molecule type" value="Genomic_DNA"/>
</dbReference>
<evidence type="ECO:0000256" key="4">
    <source>
        <dbReference type="SAM" id="Phobius"/>
    </source>
</evidence>
<evidence type="ECO:0000256" key="1">
    <source>
        <dbReference type="ARBA" id="ARBA00009108"/>
    </source>
</evidence>
<dbReference type="PANTHER" id="PTHR37313">
    <property type="entry name" value="UPF0749 PROTEIN RV1825"/>
    <property type="match status" value="1"/>
</dbReference>
<feature type="transmembrane region" description="Helical" evidence="4">
    <location>
        <begin position="77"/>
        <end position="97"/>
    </location>
</feature>
<dbReference type="PANTHER" id="PTHR37313:SF2">
    <property type="entry name" value="UPF0749 PROTEIN YLXX"/>
    <property type="match status" value="1"/>
</dbReference>
<dbReference type="AlphaFoldDB" id="A0A4Q5ARV7"/>
<dbReference type="InterPro" id="IPR010273">
    <property type="entry name" value="DUF881"/>
</dbReference>
<feature type="coiled-coil region" evidence="2">
    <location>
        <begin position="112"/>
        <end position="160"/>
    </location>
</feature>
<protein>
    <submittedName>
        <fullName evidence="5">Protein ylxX/ylxW</fullName>
    </submittedName>
</protein>
<proteinExistence type="inferred from homology"/>
<accession>A0A4Q5ARV7</accession>
<comment type="caution">
    <text evidence="5">The sequence shown here is derived from an EMBL/GenBank/DDBJ whole genome shotgun (WGS) entry which is preliminary data.</text>
</comment>
<organism evidence="5 6">
    <name type="scientific">Bifidobacterium pseudolongum subsp. globosum</name>
    <dbReference type="NCBI Taxonomy" id="1690"/>
    <lineage>
        <taxon>Bacteria</taxon>
        <taxon>Bacillati</taxon>
        <taxon>Actinomycetota</taxon>
        <taxon>Actinomycetes</taxon>
        <taxon>Bifidobacteriales</taxon>
        <taxon>Bifidobacteriaceae</taxon>
        <taxon>Bifidobacterium</taxon>
    </lineage>
</organism>
<sequence>MSDEHTPPLPPRDEADAGDRPAQEPDLIKKIVSQHNKDKVNDNTQTGAFPVVSKRKAKTKGKGKSKRLSTSSRSVKARLGTGVLIAVLCALLAYGYVIQINNKDLTYETMSETELTRLISESNTQVQRLEQRKAELTRQLNSLEEAADKEAQAAQIAKENEESSGILSGRLPAHGKGIVVSITQGTKAPIDASTMFNLIEELRNGGAEVIAINDVRVVTSTYVSESNNGLVCDGKLLESPYVVKAIGDPSNLQNAVNLAGGVASRLTVKYGATVTTEVSDDVNITQTQPVERYKFAKIVE</sequence>
<evidence type="ECO:0000256" key="2">
    <source>
        <dbReference type="SAM" id="Coils"/>
    </source>
</evidence>
<dbReference type="Proteomes" id="UP000292382">
    <property type="component" value="Unassembled WGS sequence"/>
</dbReference>
<keyword evidence="2" id="KW-0175">Coiled coil</keyword>
<evidence type="ECO:0000313" key="5">
    <source>
        <dbReference type="EMBL" id="RYQ36849.1"/>
    </source>
</evidence>